<feature type="domain" description="Phage capsid-like C-terminal" evidence="2">
    <location>
        <begin position="119"/>
        <end position="385"/>
    </location>
</feature>
<dbReference type="RefSeq" id="WP_189459154.1">
    <property type="nucleotide sequence ID" value="NZ_BMYO01000002.1"/>
</dbReference>
<evidence type="ECO:0000256" key="1">
    <source>
        <dbReference type="ARBA" id="ARBA00004328"/>
    </source>
</evidence>
<dbReference type="NCBIfam" id="TIGR01554">
    <property type="entry name" value="major_cap_HK97"/>
    <property type="match status" value="1"/>
</dbReference>
<accession>A0ABQ3GZ68</accession>
<comment type="subcellular location">
    <subcellularLocation>
        <location evidence="1">Virion</location>
    </subcellularLocation>
</comment>
<gene>
    <name evidence="3" type="ORF">GCM10007350_11040</name>
</gene>
<keyword evidence="4" id="KW-1185">Reference proteome</keyword>
<evidence type="ECO:0000259" key="2">
    <source>
        <dbReference type="Pfam" id="PF05065"/>
    </source>
</evidence>
<dbReference type="InterPro" id="IPR054612">
    <property type="entry name" value="Phage_capsid-like_C"/>
</dbReference>
<comment type="caution">
    <text evidence="3">The sequence shown here is derived from an EMBL/GenBank/DDBJ whole genome shotgun (WGS) entry which is preliminary data.</text>
</comment>
<dbReference type="SUPFAM" id="SSF56563">
    <property type="entry name" value="Major capsid protein gp5"/>
    <property type="match status" value="1"/>
</dbReference>
<dbReference type="Proteomes" id="UP000604737">
    <property type="component" value="Unassembled WGS sequence"/>
</dbReference>
<sequence length="413" mass="44143">MAVSIQTLREQRAAIGAKLKNLVDSDHNPLWNDSLQAEYDAAVKQVADIDAQIERIEAYNTLMADLQVNNAVVEAVGKKAGSEAAKIYDALLRHGPMALTQDQLGTLRNAMSTTTGSEGGYTVPEELARSVIEALKTFGGMREVATVISTATGAAMSFPTTDGTSEEGEIVAENAEAGDADIAFGTRSINTFKFSSKIVTVPIELLQDSAVDLDALINRRCISRIGRITNKKFTLGTGNGEPNGIVPNAAVGVTGASTKAVSGDELIDLEHSVDPAYRHNGRWMFADSTLRELKKLKDDQGRPLWLPGFAVKEPDTILSYGYVINQDMPAMAAGATSILFGDFSTYLIRDALAMQMHRFTDSAFARKGQVGFLMFSRSGGNLLDVGGSIKAFKNAASAPSGVEEAREPEEAIA</sequence>
<organism evidence="3 4">
    <name type="scientific">Jeongeupia chitinilytica</name>
    <dbReference type="NCBI Taxonomy" id="1041641"/>
    <lineage>
        <taxon>Bacteria</taxon>
        <taxon>Pseudomonadati</taxon>
        <taxon>Pseudomonadota</taxon>
        <taxon>Betaproteobacteria</taxon>
        <taxon>Neisseriales</taxon>
        <taxon>Chitinibacteraceae</taxon>
        <taxon>Jeongeupia</taxon>
    </lineage>
</organism>
<dbReference type="Gene3D" id="3.30.2400.10">
    <property type="entry name" value="Major capsid protein gp5"/>
    <property type="match status" value="1"/>
</dbReference>
<proteinExistence type="predicted"/>
<dbReference type="Pfam" id="PF05065">
    <property type="entry name" value="Phage_capsid"/>
    <property type="match status" value="1"/>
</dbReference>
<dbReference type="InterPro" id="IPR024455">
    <property type="entry name" value="Phage_capsid"/>
</dbReference>
<dbReference type="EMBL" id="BMYO01000002">
    <property type="protein sequence ID" value="GHD59488.1"/>
    <property type="molecule type" value="Genomic_DNA"/>
</dbReference>
<protein>
    <submittedName>
        <fullName evidence="3">Phage capsid protein</fullName>
    </submittedName>
</protein>
<evidence type="ECO:0000313" key="4">
    <source>
        <dbReference type="Proteomes" id="UP000604737"/>
    </source>
</evidence>
<reference evidence="4" key="1">
    <citation type="journal article" date="2019" name="Int. J. Syst. Evol. Microbiol.">
        <title>The Global Catalogue of Microorganisms (GCM) 10K type strain sequencing project: providing services to taxonomists for standard genome sequencing and annotation.</title>
        <authorList>
            <consortium name="The Broad Institute Genomics Platform"/>
            <consortium name="The Broad Institute Genome Sequencing Center for Infectious Disease"/>
            <person name="Wu L."/>
            <person name="Ma J."/>
        </authorList>
    </citation>
    <scope>NUCLEOTIDE SEQUENCE [LARGE SCALE GENOMIC DNA]</scope>
    <source>
        <strain evidence="4">KCTC 23701</strain>
    </source>
</reference>
<evidence type="ECO:0000313" key="3">
    <source>
        <dbReference type="EMBL" id="GHD59488.1"/>
    </source>
</evidence>
<name>A0ABQ3GZ68_9NEIS</name>